<dbReference type="InterPro" id="IPR036887">
    <property type="entry name" value="HTH_APSES_sf"/>
</dbReference>
<dbReference type="SUPFAM" id="SSF54616">
    <property type="entry name" value="DNA-binding domain of Mlu1-box binding protein MBP1"/>
    <property type="match status" value="1"/>
</dbReference>
<accession>A0A1Y1ZS51</accession>
<evidence type="ECO:0000256" key="1">
    <source>
        <dbReference type="SAM" id="MobiDB-lite"/>
    </source>
</evidence>
<dbReference type="GO" id="GO:0003677">
    <property type="term" value="F:DNA binding"/>
    <property type="evidence" value="ECO:0007669"/>
    <property type="project" value="UniProtKB-KW"/>
</dbReference>
<dbReference type="PROSITE" id="PS51299">
    <property type="entry name" value="HTH_APSES"/>
    <property type="match status" value="1"/>
</dbReference>
<name>A0A1Y1ZS51_9PLEO</name>
<evidence type="ECO:0000313" key="3">
    <source>
        <dbReference type="EMBL" id="ORY13024.1"/>
    </source>
</evidence>
<dbReference type="Gene3D" id="3.10.260.10">
    <property type="entry name" value="Transcription regulator HTH, APSES-type DNA-binding domain"/>
    <property type="match status" value="1"/>
</dbReference>
<feature type="compositionally biased region" description="Basic residues" evidence="1">
    <location>
        <begin position="394"/>
        <end position="406"/>
    </location>
</feature>
<dbReference type="InterPro" id="IPR003163">
    <property type="entry name" value="Tscrpt_reg_HTH_APSES-type"/>
</dbReference>
<dbReference type="PANTHER" id="PTHR43828">
    <property type="entry name" value="ASPARAGINASE"/>
    <property type="match status" value="1"/>
</dbReference>
<dbReference type="EMBL" id="MCFA01000045">
    <property type="protein sequence ID" value="ORY13024.1"/>
    <property type="molecule type" value="Genomic_DNA"/>
</dbReference>
<feature type="domain" description="HTH APSES-type" evidence="2">
    <location>
        <begin position="76"/>
        <end position="194"/>
    </location>
</feature>
<dbReference type="AlphaFoldDB" id="A0A1Y1ZS51"/>
<dbReference type="InterPro" id="IPR051642">
    <property type="entry name" value="SWI6-like"/>
</dbReference>
<feature type="region of interest" description="Disordered" evidence="1">
    <location>
        <begin position="341"/>
        <end position="406"/>
    </location>
</feature>
<dbReference type="GO" id="GO:0030907">
    <property type="term" value="C:MBF transcription complex"/>
    <property type="evidence" value="ECO:0007669"/>
    <property type="project" value="TreeGrafter"/>
</dbReference>
<comment type="caution">
    <text evidence="3">The sequence shown here is derived from an EMBL/GenBank/DDBJ whole genome shotgun (WGS) entry which is preliminary data.</text>
</comment>
<dbReference type="GO" id="GO:0033309">
    <property type="term" value="C:SBF transcription complex"/>
    <property type="evidence" value="ECO:0007669"/>
    <property type="project" value="TreeGrafter"/>
</dbReference>
<evidence type="ECO:0000313" key="4">
    <source>
        <dbReference type="Proteomes" id="UP000193144"/>
    </source>
</evidence>
<feature type="compositionally biased region" description="Polar residues" evidence="1">
    <location>
        <begin position="283"/>
        <end position="314"/>
    </location>
</feature>
<dbReference type="STRING" id="1231657.A0A1Y1ZS51"/>
<dbReference type="PANTHER" id="PTHR43828:SF5">
    <property type="entry name" value="TRANSCRIPTIONAL REPRESSOR XBP1"/>
    <property type="match status" value="1"/>
</dbReference>
<dbReference type="OrthoDB" id="5562739at2759"/>
<reference evidence="3 4" key="1">
    <citation type="submission" date="2016-07" db="EMBL/GenBank/DDBJ databases">
        <title>Pervasive Adenine N6-methylation of Active Genes in Fungi.</title>
        <authorList>
            <consortium name="DOE Joint Genome Institute"/>
            <person name="Mondo S.J."/>
            <person name="Dannebaum R.O."/>
            <person name="Kuo R.C."/>
            <person name="Labutti K."/>
            <person name="Haridas S."/>
            <person name="Kuo A."/>
            <person name="Salamov A."/>
            <person name="Ahrendt S.R."/>
            <person name="Lipzen A."/>
            <person name="Sullivan W."/>
            <person name="Andreopoulos W.B."/>
            <person name="Clum A."/>
            <person name="Lindquist E."/>
            <person name="Daum C."/>
            <person name="Ramamoorthy G.K."/>
            <person name="Gryganskyi A."/>
            <person name="Culley D."/>
            <person name="Magnuson J.K."/>
            <person name="James T.Y."/>
            <person name="O'Malley M.A."/>
            <person name="Stajich J.E."/>
            <person name="Spatafora J.W."/>
            <person name="Visel A."/>
            <person name="Grigoriev I.V."/>
        </authorList>
    </citation>
    <scope>NUCLEOTIDE SEQUENCE [LARGE SCALE GENOMIC DNA]</scope>
    <source>
        <strain evidence="3 4">CBS 115471</strain>
    </source>
</reference>
<feature type="compositionally biased region" description="Basic and acidic residues" evidence="1">
    <location>
        <begin position="341"/>
        <end position="351"/>
    </location>
</feature>
<feature type="region of interest" description="Disordered" evidence="1">
    <location>
        <begin position="249"/>
        <end position="314"/>
    </location>
</feature>
<organism evidence="3 4">
    <name type="scientific">Clohesyomyces aquaticus</name>
    <dbReference type="NCBI Taxonomy" id="1231657"/>
    <lineage>
        <taxon>Eukaryota</taxon>
        <taxon>Fungi</taxon>
        <taxon>Dikarya</taxon>
        <taxon>Ascomycota</taxon>
        <taxon>Pezizomycotina</taxon>
        <taxon>Dothideomycetes</taxon>
        <taxon>Pleosporomycetidae</taxon>
        <taxon>Pleosporales</taxon>
        <taxon>Lindgomycetaceae</taxon>
        <taxon>Clohesyomyces</taxon>
    </lineage>
</organism>
<dbReference type="GO" id="GO:0000981">
    <property type="term" value="F:DNA-binding transcription factor activity, RNA polymerase II-specific"/>
    <property type="evidence" value="ECO:0007669"/>
    <property type="project" value="UniProtKB-ARBA"/>
</dbReference>
<dbReference type="Proteomes" id="UP000193144">
    <property type="component" value="Unassembled WGS sequence"/>
</dbReference>
<sequence length="406" mass="45239">MPRSVVPNTSAPKRQKIPKDAPIFAEGAKVVGEIKFPPYEAGDDQELIAQHRRFQMYPMGQIAKYPRHIPYNSEKKDFMEKTGREAFEVFQYTFKLPGDEREYSVLWDYNIGLVRITPFFKCCKYSKTTPAKVLNLNPGLRDISYSITGGALAAQGYWMPYQAAKAVAATFCYNIRHALTPVFGKDFLSICTPPKDPSHAKFLINAAIIEECTADTKRWLTESVGNTSSPVPEKASAVSTPSLTFACPPWSGKSPKSRRTKPADLESGYGTDTDQSDRYFFSPQVSPRSQAWTSVNRSRSPTGPPMAQQSTAPQSWLASIPSCFNNDQLRTKRTLSKVVHEEELGHEEKSPPTRPTTQFDGESDSECGETIHSKAEMEAAEIMLQLSGADHGLHRTKRTRRGSGPE</sequence>
<evidence type="ECO:0000259" key="2">
    <source>
        <dbReference type="PROSITE" id="PS51299"/>
    </source>
</evidence>
<keyword evidence="4" id="KW-1185">Reference proteome</keyword>
<proteinExistence type="predicted"/>
<keyword evidence="3" id="KW-0238">DNA-binding</keyword>
<protein>
    <submittedName>
        <fullName evidence="3">Transcription regulator HTH, apses-type DNA-binding domain-containing protein</fullName>
    </submittedName>
</protein>
<gene>
    <name evidence="3" type="ORF">BCR34DRAFT_586746</name>
</gene>